<dbReference type="RefSeq" id="WP_005444685.1">
    <property type="nucleotide sequence ID" value="NZ_CM001466.1"/>
</dbReference>
<dbReference type="EMBL" id="CM001466">
    <property type="protein sequence ID" value="EHY90987.1"/>
    <property type="molecule type" value="Genomic_DNA"/>
</dbReference>
<reference evidence="1 2" key="1">
    <citation type="journal article" date="2012" name="Stand. Genomic Sci.">
        <title>Genome sequence of the soil bacterium Saccharomonospora azurea type strain (NA-128(T)).</title>
        <authorList>
            <person name="Klenk H.P."/>
            <person name="Held B."/>
            <person name="Lucas S."/>
            <person name="Lapidus A."/>
            <person name="Copeland A."/>
            <person name="Hammon N."/>
            <person name="Pitluck S."/>
            <person name="Goodwin L.A."/>
            <person name="Han C."/>
            <person name="Tapia R."/>
            <person name="Brambilla E.M."/>
            <person name="Potter G."/>
            <person name="Land M."/>
            <person name="Ivanova N."/>
            <person name="Rohde M."/>
            <person name="Goker M."/>
            <person name="Detter J.C."/>
            <person name="Kyrpides N.C."/>
            <person name="Woyke T."/>
        </authorList>
    </citation>
    <scope>NUCLEOTIDE SEQUENCE [LARGE SCALE GENOMIC DNA]</scope>
    <source>
        <strain evidence="1 2">NA-128</strain>
    </source>
</reference>
<evidence type="ECO:0008006" key="3">
    <source>
        <dbReference type="Google" id="ProtNLM"/>
    </source>
</evidence>
<dbReference type="SUPFAM" id="SSF52141">
    <property type="entry name" value="Uracil-DNA glycosylase-like"/>
    <property type="match status" value="1"/>
</dbReference>
<sequence>MVAQEGAQHYVPRERTLTALREASADCRGCDLHRDATQTVFGEGPTRARIVMAGDRDSAYAGLVADLTTVASAL</sequence>
<protein>
    <recommendedName>
        <fullName evidence="3">Uracil-DNA glycosylase</fullName>
    </recommendedName>
</protein>
<dbReference type="AlphaFoldDB" id="H8GEA5"/>
<dbReference type="Gene3D" id="3.40.470.10">
    <property type="entry name" value="Uracil-DNA glycosylase-like domain"/>
    <property type="match status" value="1"/>
</dbReference>
<gene>
    <name evidence="1" type="ORF">SacazDRAFT_04137</name>
</gene>
<dbReference type="OrthoDB" id="5290748at2"/>
<keyword evidence="2" id="KW-1185">Reference proteome</keyword>
<organism evidence="1 2">
    <name type="scientific">Saccharomonospora azurea NA-128</name>
    <dbReference type="NCBI Taxonomy" id="882081"/>
    <lineage>
        <taxon>Bacteria</taxon>
        <taxon>Bacillati</taxon>
        <taxon>Actinomycetota</taxon>
        <taxon>Actinomycetes</taxon>
        <taxon>Pseudonocardiales</taxon>
        <taxon>Pseudonocardiaceae</taxon>
        <taxon>Saccharomonospora</taxon>
    </lineage>
</organism>
<accession>H8GEA5</accession>
<dbReference type="HOGENOM" id="CLU_2685607_0_0_11"/>
<dbReference type="Proteomes" id="UP000004705">
    <property type="component" value="Chromosome"/>
</dbReference>
<evidence type="ECO:0000313" key="2">
    <source>
        <dbReference type="Proteomes" id="UP000004705"/>
    </source>
</evidence>
<proteinExistence type="predicted"/>
<evidence type="ECO:0000313" key="1">
    <source>
        <dbReference type="EMBL" id="EHY90987.1"/>
    </source>
</evidence>
<dbReference type="InterPro" id="IPR036895">
    <property type="entry name" value="Uracil-DNA_glycosylase-like_sf"/>
</dbReference>
<name>H8GEA5_9PSEU</name>